<evidence type="ECO:0000313" key="2">
    <source>
        <dbReference type="Proteomes" id="UP000015105"/>
    </source>
</evidence>
<sequence length="158" mass="17859">LHAPHPRQQSSYTMYGLSFSDSSTCLHHSHAQTKTQTLLKTPNSGLSIQLHQLQHPERLCRSGMILQCSNPSKYIEDYSNVRVSYLSLIFPIPCLRCLSYAQLNHWDRSAQLLKFATNELFGILHLTSKLLDYAINLLTATIQARSLTHSVTDNPVLP</sequence>
<reference evidence="2" key="2">
    <citation type="journal article" date="2017" name="Nat. Plants">
        <title>The Aegilops tauschii genome reveals multiple impacts of transposons.</title>
        <authorList>
            <person name="Zhao G."/>
            <person name="Zou C."/>
            <person name="Li K."/>
            <person name="Wang K."/>
            <person name="Li T."/>
            <person name="Gao L."/>
            <person name="Zhang X."/>
            <person name="Wang H."/>
            <person name="Yang Z."/>
            <person name="Liu X."/>
            <person name="Jiang W."/>
            <person name="Mao L."/>
            <person name="Kong X."/>
            <person name="Jiao Y."/>
            <person name="Jia J."/>
        </authorList>
    </citation>
    <scope>NUCLEOTIDE SEQUENCE [LARGE SCALE GENOMIC DNA]</scope>
    <source>
        <strain evidence="2">cv. AL8/78</strain>
    </source>
</reference>
<evidence type="ECO:0000313" key="1">
    <source>
        <dbReference type="EnsemblPlants" id="AET2Gv20384400.21"/>
    </source>
</evidence>
<reference evidence="2" key="1">
    <citation type="journal article" date="2014" name="Science">
        <title>Ancient hybridizations among the ancestral genomes of bread wheat.</title>
        <authorList>
            <consortium name="International Wheat Genome Sequencing Consortium,"/>
            <person name="Marcussen T."/>
            <person name="Sandve S.R."/>
            <person name="Heier L."/>
            <person name="Spannagl M."/>
            <person name="Pfeifer M."/>
            <person name="Jakobsen K.S."/>
            <person name="Wulff B.B."/>
            <person name="Steuernagel B."/>
            <person name="Mayer K.F."/>
            <person name="Olsen O.A."/>
        </authorList>
    </citation>
    <scope>NUCLEOTIDE SEQUENCE [LARGE SCALE GENOMIC DNA]</scope>
    <source>
        <strain evidence="2">cv. AL8/78</strain>
    </source>
</reference>
<keyword evidence="2" id="KW-1185">Reference proteome</keyword>
<accession>A0A453B725</accession>
<reference evidence="1" key="4">
    <citation type="submission" date="2019-03" db="UniProtKB">
        <authorList>
            <consortium name="EnsemblPlants"/>
        </authorList>
    </citation>
    <scope>IDENTIFICATION</scope>
</reference>
<reference evidence="1" key="5">
    <citation type="journal article" date="2021" name="G3 (Bethesda)">
        <title>Aegilops tauschii genome assembly Aet v5.0 features greater sequence contiguity and improved annotation.</title>
        <authorList>
            <person name="Wang L."/>
            <person name="Zhu T."/>
            <person name="Rodriguez J.C."/>
            <person name="Deal K.R."/>
            <person name="Dubcovsky J."/>
            <person name="McGuire P.E."/>
            <person name="Lux T."/>
            <person name="Spannagl M."/>
            <person name="Mayer K.F.X."/>
            <person name="Baldrich P."/>
            <person name="Meyers B.C."/>
            <person name="Huo N."/>
            <person name="Gu Y.Q."/>
            <person name="Zhou H."/>
            <person name="Devos K.M."/>
            <person name="Bennetzen J.L."/>
            <person name="Unver T."/>
            <person name="Budak H."/>
            <person name="Gulick P.J."/>
            <person name="Galiba G."/>
            <person name="Kalapos B."/>
            <person name="Nelson D.R."/>
            <person name="Li P."/>
            <person name="You F.M."/>
            <person name="Luo M.C."/>
            <person name="Dvorak J."/>
        </authorList>
    </citation>
    <scope>NUCLEOTIDE SEQUENCE [LARGE SCALE GENOMIC DNA]</scope>
    <source>
        <strain evidence="1">cv. AL8/78</strain>
    </source>
</reference>
<proteinExistence type="predicted"/>
<reference evidence="1" key="3">
    <citation type="journal article" date="2017" name="Nature">
        <title>Genome sequence of the progenitor of the wheat D genome Aegilops tauschii.</title>
        <authorList>
            <person name="Luo M.C."/>
            <person name="Gu Y.Q."/>
            <person name="Puiu D."/>
            <person name="Wang H."/>
            <person name="Twardziok S.O."/>
            <person name="Deal K.R."/>
            <person name="Huo N."/>
            <person name="Zhu T."/>
            <person name="Wang L."/>
            <person name="Wang Y."/>
            <person name="McGuire P.E."/>
            <person name="Liu S."/>
            <person name="Long H."/>
            <person name="Ramasamy R.K."/>
            <person name="Rodriguez J.C."/>
            <person name="Van S.L."/>
            <person name="Yuan L."/>
            <person name="Wang Z."/>
            <person name="Xia Z."/>
            <person name="Xiao L."/>
            <person name="Anderson O.D."/>
            <person name="Ouyang S."/>
            <person name="Liang Y."/>
            <person name="Zimin A.V."/>
            <person name="Pertea G."/>
            <person name="Qi P."/>
            <person name="Bennetzen J.L."/>
            <person name="Dai X."/>
            <person name="Dawson M.W."/>
            <person name="Muller H.G."/>
            <person name="Kugler K."/>
            <person name="Rivarola-Duarte L."/>
            <person name="Spannagl M."/>
            <person name="Mayer K.F.X."/>
            <person name="Lu F.H."/>
            <person name="Bevan M.W."/>
            <person name="Leroy P."/>
            <person name="Li P."/>
            <person name="You F.M."/>
            <person name="Sun Q."/>
            <person name="Liu Z."/>
            <person name="Lyons E."/>
            <person name="Wicker T."/>
            <person name="Salzberg S.L."/>
            <person name="Devos K.M."/>
            <person name="Dvorak J."/>
        </authorList>
    </citation>
    <scope>NUCLEOTIDE SEQUENCE [LARGE SCALE GENOMIC DNA]</scope>
    <source>
        <strain evidence="1">cv. AL8/78</strain>
    </source>
</reference>
<protein>
    <submittedName>
        <fullName evidence="1">Uncharacterized protein</fullName>
    </submittedName>
</protein>
<name>A0A453B725_AEGTS</name>
<organism evidence="1 2">
    <name type="scientific">Aegilops tauschii subsp. strangulata</name>
    <name type="common">Goatgrass</name>
    <dbReference type="NCBI Taxonomy" id="200361"/>
    <lineage>
        <taxon>Eukaryota</taxon>
        <taxon>Viridiplantae</taxon>
        <taxon>Streptophyta</taxon>
        <taxon>Embryophyta</taxon>
        <taxon>Tracheophyta</taxon>
        <taxon>Spermatophyta</taxon>
        <taxon>Magnoliopsida</taxon>
        <taxon>Liliopsida</taxon>
        <taxon>Poales</taxon>
        <taxon>Poaceae</taxon>
        <taxon>BOP clade</taxon>
        <taxon>Pooideae</taxon>
        <taxon>Triticodae</taxon>
        <taxon>Triticeae</taxon>
        <taxon>Triticinae</taxon>
        <taxon>Aegilops</taxon>
    </lineage>
</organism>
<dbReference type="EnsemblPlants" id="AET2Gv20384400.21">
    <property type="protein sequence ID" value="AET2Gv20384400.21"/>
    <property type="gene ID" value="AET2Gv20384400"/>
</dbReference>
<dbReference type="Proteomes" id="UP000015105">
    <property type="component" value="Chromosome 2D"/>
</dbReference>
<dbReference type="Gramene" id="AET2Gv20384400.21">
    <property type="protein sequence ID" value="AET2Gv20384400.21"/>
    <property type="gene ID" value="AET2Gv20384400"/>
</dbReference>
<dbReference type="AlphaFoldDB" id="A0A453B725"/>